<evidence type="ECO:0000313" key="1">
    <source>
        <dbReference type="EMBL" id="MPN26834.1"/>
    </source>
</evidence>
<dbReference type="AlphaFoldDB" id="A0A645GS62"/>
<comment type="caution">
    <text evidence="1">The sequence shown here is derived from an EMBL/GenBank/DDBJ whole genome shotgun (WGS) entry which is preliminary data.</text>
</comment>
<protein>
    <submittedName>
        <fullName evidence="1">Uncharacterized protein</fullName>
    </submittedName>
</protein>
<dbReference type="EMBL" id="VSSQ01076501">
    <property type="protein sequence ID" value="MPN26834.1"/>
    <property type="molecule type" value="Genomic_DNA"/>
</dbReference>
<gene>
    <name evidence="1" type="ORF">SDC9_174260</name>
</gene>
<proteinExistence type="predicted"/>
<sequence>MARPAAAPTPSLCPTECPDAMTPFDKLCACAWMDRYDRNYILTFDKINGKMTERNEPAGIKHSSRISVETNTLHLYDELGVLIASLPYTLEEDRLCIDYGEALGVLEYRAIR</sequence>
<name>A0A645GS62_9ZZZZ</name>
<accession>A0A645GS62</accession>
<reference evidence="1" key="1">
    <citation type="submission" date="2019-08" db="EMBL/GenBank/DDBJ databases">
        <authorList>
            <person name="Kucharzyk K."/>
            <person name="Murdoch R.W."/>
            <person name="Higgins S."/>
            <person name="Loffler F."/>
        </authorList>
    </citation>
    <scope>NUCLEOTIDE SEQUENCE</scope>
</reference>
<organism evidence="1">
    <name type="scientific">bioreactor metagenome</name>
    <dbReference type="NCBI Taxonomy" id="1076179"/>
    <lineage>
        <taxon>unclassified sequences</taxon>
        <taxon>metagenomes</taxon>
        <taxon>ecological metagenomes</taxon>
    </lineage>
</organism>